<dbReference type="Gene3D" id="1.20.120.1630">
    <property type="match status" value="1"/>
</dbReference>
<feature type="transmembrane region" description="Helical" evidence="5">
    <location>
        <begin position="39"/>
        <end position="59"/>
    </location>
</feature>
<protein>
    <submittedName>
        <fullName evidence="7">NnrU family protein</fullName>
    </submittedName>
</protein>
<dbReference type="GO" id="GO:0016020">
    <property type="term" value="C:membrane"/>
    <property type="evidence" value="ECO:0007669"/>
    <property type="project" value="UniProtKB-SubCell"/>
</dbReference>
<comment type="subcellular location">
    <subcellularLocation>
        <location evidence="1">Membrane</location>
        <topology evidence="1">Multi-pass membrane protein</topology>
    </subcellularLocation>
</comment>
<evidence type="ECO:0000313" key="8">
    <source>
        <dbReference type="Proteomes" id="UP000281128"/>
    </source>
</evidence>
<proteinExistence type="predicted"/>
<feature type="transmembrane region" description="Helical" evidence="5">
    <location>
        <begin position="71"/>
        <end position="92"/>
    </location>
</feature>
<dbReference type="RefSeq" id="WP_121163109.1">
    <property type="nucleotide sequence ID" value="NZ_RAPE01000001.1"/>
</dbReference>
<evidence type="ECO:0000256" key="4">
    <source>
        <dbReference type="ARBA" id="ARBA00023136"/>
    </source>
</evidence>
<dbReference type="OrthoDB" id="7828645at2"/>
<evidence type="ECO:0000256" key="3">
    <source>
        <dbReference type="ARBA" id="ARBA00022989"/>
    </source>
</evidence>
<dbReference type="Proteomes" id="UP000281128">
    <property type="component" value="Unassembled WGS sequence"/>
</dbReference>
<dbReference type="AlphaFoldDB" id="A0A3A8B610"/>
<name>A0A3A8B610_9RHOB</name>
<organism evidence="7 8">
    <name type="scientific">Roseovarius spongiae</name>
    <dbReference type="NCBI Taxonomy" id="2320272"/>
    <lineage>
        <taxon>Bacteria</taxon>
        <taxon>Pseudomonadati</taxon>
        <taxon>Pseudomonadota</taxon>
        <taxon>Alphaproteobacteria</taxon>
        <taxon>Rhodobacterales</taxon>
        <taxon>Roseobacteraceae</taxon>
        <taxon>Roseovarius</taxon>
    </lineage>
</organism>
<feature type="transmembrane region" description="Helical" evidence="5">
    <location>
        <begin position="140"/>
        <end position="160"/>
    </location>
</feature>
<evidence type="ECO:0000256" key="5">
    <source>
        <dbReference type="SAM" id="Phobius"/>
    </source>
</evidence>
<evidence type="ECO:0000313" key="7">
    <source>
        <dbReference type="EMBL" id="RKF16165.1"/>
    </source>
</evidence>
<gene>
    <name evidence="7" type="ORF">D6850_00945</name>
</gene>
<comment type="caution">
    <text evidence="7">The sequence shown here is derived from an EMBL/GenBank/DDBJ whole genome shotgun (WGS) entry which is preliminary data.</text>
</comment>
<keyword evidence="8" id="KW-1185">Reference proteome</keyword>
<keyword evidence="3 5" id="KW-1133">Transmembrane helix</keyword>
<feature type="domain" description="NnrU" evidence="6">
    <location>
        <begin position="8"/>
        <end position="220"/>
    </location>
</feature>
<keyword evidence="2 5" id="KW-0812">Transmembrane</keyword>
<reference evidence="7 8" key="1">
    <citation type="submission" date="2018-09" db="EMBL/GenBank/DDBJ databases">
        <title>Roseovarius spongiae sp. nov., isolated from a marine sponge.</title>
        <authorList>
            <person name="Zhuang L."/>
            <person name="Luo L."/>
        </authorList>
    </citation>
    <scope>NUCLEOTIDE SEQUENCE [LARGE SCALE GENOMIC DNA]</scope>
    <source>
        <strain evidence="7 8">HN-E21</strain>
    </source>
</reference>
<dbReference type="EMBL" id="RAPE01000001">
    <property type="protein sequence ID" value="RKF16165.1"/>
    <property type="molecule type" value="Genomic_DNA"/>
</dbReference>
<evidence type="ECO:0000256" key="2">
    <source>
        <dbReference type="ARBA" id="ARBA00022692"/>
    </source>
</evidence>
<accession>A0A3A8B610</accession>
<evidence type="ECO:0000256" key="1">
    <source>
        <dbReference type="ARBA" id="ARBA00004141"/>
    </source>
</evidence>
<dbReference type="InterPro" id="IPR009915">
    <property type="entry name" value="NnrU_dom"/>
</dbReference>
<evidence type="ECO:0000259" key="6">
    <source>
        <dbReference type="Pfam" id="PF07298"/>
    </source>
</evidence>
<keyword evidence="4 5" id="KW-0472">Membrane</keyword>
<sequence>MGWLGFGAAFVAFAVSHSFPTRPAVKARLVRRLGARGFTVAYALLSLAMLALLIFAAGRAPYVAVWYQHPWQVHVVHIGMLIVCLIAALALLRPNPFSFGGAHDERFDPARPGIVRWARHPVLLALGLWAGLHLLVNGDLAHLLLFAPLFAFALAGMRLIDARKRREMGAERWQALRDAVRAGPILPRPASWPGAILRVVIGVAAFAALILLHPLVIGVPAM</sequence>
<feature type="transmembrane region" description="Helical" evidence="5">
    <location>
        <begin position="195"/>
        <end position="217"/>
    </location>
</feature>
<dbReference type="Pfam" id="PF07298">
    <property type="entry name" value="NnrU"/>
    <property type="match status" value="1"/>
</dbReference>